<reference evidence="5" key="1">
    <citation type="submission" date="2021-01" db="EMBL/GenBank/DDBJ databases">
        <authorList>
            <person name="Corre E."/>
            <person name="Pelletier E."/>
            <person name="Niang G."/>
            <person name="Scheremetjew M."/>
            <person name="Finn R."/>
            <person name="Kale V."/>
            <person name="Holt S."/>
            <person name="Cochrane G."/>
            <person name="Meng A."/>
            <person name="Brown T."/>
            <person name="Cohen L."/>
        </authorList>
    </citation>
    <scope>NUCLEOTIDE SEQUENCE</scope>
    <source>
        <strain evidence="5">CCCM811</strain>
    </source>
</reference>
<name>A0A7S4DQ38_9EUKA</name>
<dbReference type="CDD" id="cd02205">
    <property type="entry name" value="CBS_pair_SF"/>
    <property type="match status" value="1"/>
</dbReference>
<dbReference type="InterPro" id="IPR046342">
    <property type="entry name" value="CBS_dom_sf"/>
</dbReference>
<evidence type="ECO:0000256" key="1">
    <source>
        <dbReference type="ARBA" id="ARBA00022737"/>
    </source>
</evidence>
<dbReference type="AlphaFoldDB" id="A0A7S4DQ38"/>
<dbReference type="InterPro" id="IPR050511">
    <property type="entry name" value="AMPK_gamma/SDS23_families"/>
</dbReference>
<dbReference type="SUPFAM" id="SSF54631">
    <property type="entry name" value="CBS-domain pair"/>
    <property type="match status" value="1"/>
</dbReference>
<keyword evidence="1" id="KW-0677">Repeat</keyword>
<keyword evidence="2 3" id="KW-0129">CBS domain</keyword>
<dbReference type="SMART" id="SM00116">
    <property type="entry name" value="CBS"/>
    <property type="match status" value="2"/>
</dbReference>
<dbReference type="PANTHER" id="PTHR13780">
    <property type="entry name" value="AMP-ACTIVATED PROTEIN KINASE, GAMMA REGULATORY SUBUNIT"/>
    <property type="match status" value="1"/>
</dbReference>
<sequence>MMDDREKFIAIVSISDIVRAIVMDKSFDKFASGRVRPREKDIRVLLKQCTVFRRTISTMVGNTEESKTFRVFDEKTPFSALFRHFSEGFHRALVMRREGEGPCLISQSDCVRFIYKRMMQESGNAKVASLAGKPLSELSVLYNVHALSIKDTETALAGFRKMLRWRAFSKWNLGAIPVVDKKGRVVANLSESDLRGTDRASFVDLLKPVVEYLRTTHGSVRTPVAATGATTFSEAIRTILEEKIHRLWIVNKDGDPIGVLSLSDIISKFTNFDWAHSRAYELALDFEQLPEPEPYPVEEQRKKRCTIM</sequence>
<dbReference type="PANTHER" id="PTHR13780:SF128">
    <property type="entry name" value="CBS DOMAIN-CONTAINING PROTEIN"/>
    <property type="match status" value="1"/>
</dbReference>
<accession>A0A7S4DQ38</accession>
<evidence type="ECO:0000256" key="3">
    <source>
        <dbReference type="PROSITE-ProRule" id="PRU00703"/>
    </source>
</evidence>
<dbReference type="Gene3D" id="3.10.580.10">
    <property type="entry name" value="CBS-domain"/>
    <property type="match status" value="1"/>
</dbReference>
<dbReference type="EMBL" id="HBIV01021497">
    <property type="protein sequence ID" value="CAE0663882.1"/>
    <property type="molecule type" value="Transcribed_RNA"/>
</dbReference>
<dbReference type="InterPro" id="IPR000644">
    <property type="entry name" value="CBS_dom"/>
</dbReference>
<feature type="domain" description="CBS" evidence="4">
    <location>
        <begin position="219"/>
        <end position="278"/>
    </location>
</feature>
<evidence type="ECO:0000313" key="5">
    <source>
        <dbReference type="EMBL" id="CAE0663882.1"/>
    </source>
</evidence>
<proteinExistence type="predicted"/>
<dbReference type="Pfam" id="PF00571">
    <property type="entry name" value="CBS"/>
    <property type="match status" value="1"/>
</dbReference>
<organism evidence="5">
    <name type="scientific">Lotharella globosa</name>
    <dbReference type="NCBI Taxonomy" id="91324"/>
    <lineage>
        <taxon>Eukaryota</taxon>
        <taxon>Sar</taxon>
        <taxon>Rhizaria</taxon>
        <taxon>Cercozoa</taxon>
        <taxon>Chlorarachniophyceae</taxon>
        <taxon>Lotharella</taxon>
    </lineage>
</organism>
<evidence type="ECO:0000256" key="2">
    <source>
        <dbReference type="ARBA" id="ARBA00023122"/>
    </source>
</evidence>
<protein>
    <recommendedName>
        <fullName evidence="4">CBS domain-containing protein</fullName>
    </recommendedName>
</protein>
<dbReference type="PROSITE" id="PS51371">
    <property type="entry name" value="CBS"/>
    <property type="match status" value="1"/>
</dbReference>
<evidence type="ECO:0000259" key="4">
    <source>
        <dbReference type="PROSITE" id="PS51371"/>
    </source>
</evidence>
<gene>
    <name evidence="5" type="ORF">LGLO00237_LOCUS15485</name>
</gene>